<comment type="pathway">
    <text evidence="2">Secondary metabolite biosynthesis.</text>
</comment>
<evidence type="ECO:0000256" key="10">
    <source>
        <dbReference type="RuleBase" id="RU000461"/>
    </source>
</evidence>
<dbReference type="Proteomes" id="UP000629468">
    <property type="component" value="Unassembled WGS sequence"/>
</dbReference>
<dbReference type="InterPro" id="IPR036396">
    <property type="entry name" value="Cyt_P450_sf"/>
</dbReference>
<gene>
    <name evidence="11" type="ORF">Agabi119p4_1499</name>
</gene>
<evidence type="ECO:0000256" key="5">
    <source>
        <dbReference type="ARBA" id="ARBA00022723"/>
    </source>
</evidence>
<evidence type="ECO:0008006" key="13">
    <source>
        <dbReference type="Google" id="ProtNLM"/>
    </source>
</evidence>
<dbReference type="PANTHER" id="PTHR46300:SF7">
    <property type="entry name" value="P450, PUTATIVE (EUROFUNG)-RELATED"/>
    <property type="match status" value="1"/>
</dbReference>
<proteinExistence type="inferred from homology"/>
<accession>A0A8H7F7H3</accession>
<evidence type="ECO:0000313" key="12">
    <source>
        <dbReference type="Proteomes" id="UP000629468"/>
    </source>
</evidence>
<evidence type="ECO:0000256" key="1">
    <source>
        <dbReference type="ARBA" id="ARBA00001971"/>
    </source>
</evidence>
<evidence type="ECO:0000256" key="9">
    <source>
        <dbReference type="PIRSR" id="PIRSR602401-1"/>
    </source>
</evidence>
<evidence type="ECO:0000256" key="3">
    <source>
        <dbReference type="ARBA" id="ARBA00010617"/>
    </source>
</evidence>
<dbReference type="AlphaFoldDB" id="A0A8H7F7H3"/>
<reference evidence="11 12" key="1">
    <citation type="journal article" name="Sci. Rep.">
        <title>Telomere-to-telomere assembled and centromere annotated genomes of the two main subspecies of the button mushroom Agaricus bisporus reveal especially polymorphic chromosome ends.</title>
        <authorList>
            <person name="Sonnenberg A.S.M."/>
            <person name="Sedaghat-Telgerd N."/>
            <person name="Lavrijssen B."/>
            <person name="Ohm R.A."/>
            <person name="Hendrickx P.M."/>
            <person name="Scholtmeijer K."/>
            <person name="Baars J.J.P."/>
            <person name="van Peer A."/>
        </authorList>
    </citation>
    <scope>NUCLEOTIDE SEQUENCE [LARGE SCALE GENOMIC DNA]</scope>
    <source>
        <strain evidence="11 12">H119_p4</strain>
    </source>
</reference>
<dbReference type="GO" id="GO:0005506">
    <property type="term" value="F:iron ion binding"/>
    <property type="evidence" value="ECO:0007669"/>
    <property type="project" value="InterPro"/>
</dbReference>
<evidence type="ECO:0000256" key="4">
    <source>
        <dbReference type="ARBA" id="ARBA00022617"/>
    </source>
</evidence>
<dbReference type="InterPro" id="IPR017972">
    <property type="entry name" value="Cyt_P450_CS"/>
</dbReference>
<evidence type="ECO:0000256" key="8">
    <source>
        <dbReference type="ARBA" id="ARBA00023033"/>
    </source>
</evidence>
<dbReference type="GO" id="GO:0016705">
    <property type="term" value="F:oxidoreductase activity, acting on paired donors, with incorporation or reduction of molecular oxygen"/>
    <property type="evidence" value="ECO:0007669"/>
    <property type="project" value="InterPro"/>
</dbReference>
<protein>
    <recommendedName>
        <fullName evidence="13">Cytochrome P450</fullName>
    </recommendedName>
</protein>
<dbReference type="Gene3D" id="1.10.630.10">
    <property type="entry name" value="Cytochrome P450"/>
    <property type="match status" value="1"/>
</dbReference>
<dbReference type="SUPFAM" id="SSF48264">
    <property type="entry name" value="Cytochrome P450"/>
    <property type="match status" value="1"/>
</dbReference>
<comment type="similarity">
    <text evidence="3 10">Belongs to the cytochrome P450 family.</text>
</comment>
<keyword evidence="4 9" id="KW-0349">Heme</keyword>
<evidence type="ECO:0000256" key="6">
    <source>
        <dbReference type="ARBA" id="ARBA00023002"/>
    </source>
</evidence>
<keyword evidence="8 10" id="KW-0503">Monooxygenase</keyword>
<comment type="caution">
    <text evidence="11">The sequence shown here is derived from an EMBL/GenBank/DDBJ whole genome shotgun (WGS) entry which is preliminary data.</text>
</comment>
<dbReference type="PROSITE" id="PS00086">
    <property type="entry name" value="CYTOCHROME_P450"/>
    <property type="match status" value="1"/>
</dbReference>
<feature type="binding site" description="axial binding residue" evidence="9">
    <location>
        <position position="469"/>
    </location>
    <ligand>
        <name>heme</name>
        <dbReference type="ChEBI" id="CHEBI:30413"/>
    </ligand>
    <ligandPart>
        <name>Fe</name>
        <dbReference type="ChEBI" id="CHEBI:18248"/>
    </ligandPart>
</feature>
<keyword evidence="6 10" id="KW-0560">Oxidoreductase</keyword>
<dbReference type="GO" id="GO:0004497">
    <property type="term" value="F:monooxygenase activity"/>
    <property type="evidence" value="ECO:0007669"/>
    <property type="project" value="UniProtKB-KW"/>
</dbReference>
<dbReference type="PRINTS" id="PR00385">
    <property type="entry name" value="P450"/>
</dbReference>
<dbReference type="Pfam" id="PF00067">
    <property type="entry name" value="p450"/>
    <property type="match status" value="1"/>
</dbReference>
<dbReference type="PRINTS" id="PR00463">
    <property type="entry name" value="EP450I"/>
</dbReference>
<dbReference type="InterPro" id="IPR050364">
    <property type="entry name" value="Cytochrome_P450_fung"/>
</dbReference>
<evidence type="ECO:0000256" key="2">
    <source>
        <dbReference type="ARBA" id="ARBA00005179"/>
    </source>
</evidence>
<organism evidence="11 12">
    <name type="scientific">Agaricus bisporus var. burnettii</name>
    <dbReference type="NCBI Taxonomy" id="192524"/>
    <lineage>
        <taxon>Eukaryota</taxon>
        <taxon>Fungi</taxon>
        <taxon>Dikarya</taxon>
        <taxon>Basidiomycota</taxon>
        <taxon>Agaricomycotina</taxon>
        <taxon>Agaricomycetes</taxon>
        <taxon>Agaricomycetidae</taxon>
        <taxon>Agaricales</taxon>
        <taxon>Agaricineae</taxon>
        <taxon>Agaricaceae</taxon>
        <taxon>Agaricus</taxon>
    </lineage>
</organism>
<dbReference type="InterPro" id="IPR001128">
    <property type="entry name" value="Cyt_P450"/>
</dbReference>
<keyword evidence="5 9" id="KW-0479">Metal-binding</keyword>
<evidence type="ECO:0000313" key="11">
    <source>
        <dbReference type="EMBL" id="KAF7782123.1"/>
    </source>
</evidence>
<comment type="cofactor">
    <cofactor evidence="1 9">
        <name>heme</name>
        <dbReference type="ChEBI" id="CHEBI:30413"/>
    </cofactor>
</comment>
<name>A0A8H7F7H3_AGABI</name>
<dbReference type="PANTHER" id="PTHR46300">
    <property type="entry name" value="P450, PUTATIVE (EUROFUNG)-RELATED-RELATED"/>
    <property type="match status" value="1"/>
</dbReference>
<keyword evidence="7 9" id="KW-0408">Iron</keyword>
<dbReference type="InterPro" id="IPR002401">
    <property type="entry name" value="Cyt_P450_E_grp-I"/>
</dbReference>
<sequence>MQTGQASVMRSESSEPSFQFADIQMEYIRISKSLKDLAVILALLAPLLYAFKKRKGFPLPPGPRGLPFIGNALSIPTNDTHRFFKDLSDKFGSKILYLEAFGQPIILLNDVQTGVDLLEKRSAKYSSRPHMPMSLDIMKLNDLFFLLPYNDAWRRHRKLFTQYFSLKTLNRDKPKVEDFIRKGLLPNIYQYPCDFSSHIRSCIGGLFITITYGVQINRLNDPLIKVSEEALDAITAGCAPGRFFVDVFPVLKYVPGWMPGTAFKAQGREWSATARRMRDALYEANVEATRDGNVRESLVSYFDKGNSAEDIPITDVKGLAQQVYAAGLETTSVSLMTFTLVMLLHPDIQKRAKEELDSVLGHDRLPEFSDKSELPYLSAVLKEVLRWNPIVPLGVPHYTDEEDVYQGYRIPKNSIIMANAYGMLYDASVFPEPHLFKPERFLDKDGKLSTNIAIDPEAMVTFGFGRRSCPGVHLALPVFYLGAASILATFDILPELDDHGLPIKVIPQFTSASLTSEPLPFPCRLVPREDKPVEDMLKDYLHLEKI</sequence>
<dbReference type="CDD" id="cd11065">
    <property type="entry name" value="CYP64-like"/>
    <property type="match status" value="1"/>
</dbReference>
<evidence type="ECO:0000256" key="7">
    <source>
        <dbReference type="ARBA" id="ARBA00023004"/>
    </source>
</evidence>
<dbReference type="GO" id="GO:0020037">
    <property type="term" value="F:heme binding"/>
    <property type="evidence" value="ECO:0007669"/>
    <property type="project" value="InterPro"/>
</dbReference>
<dbReference type="EMBL" id="JABXXO010000003">
    <property type="protein sequence ID" value="KAF7782123.1"/>
    <property type="molecule type" value="Genomic_DNA"/>
</dbReference>